<dbReference type="STRING" id="408657.SAMN04487995_3006"/>
<evidence type="ECO:0000259" key="1">
    <source>
        <dbReference type="Pfam" id="PF02368"/>
    </source>
</evidence>
<reference evidence="2 3" key="1">
    <citation type="submission" date="2016-10" db="EMBL/GenBank/DDBJ databases">
        <authorList>
            <person name="de Groot N.N."/>
        </authorList>
    </citation>
    <scope>NUCLEOTIDE SEQUENCE [LARGE SCALE GENOMIC DNA]</scope>
    <source>
        <strain evidence="2 3">DSM 19938</strain>
    </source>
</reference>
<evidence type="ECO:0000313" key="3">
    <source>
        <dbReference type="Proteomes" id="UP000199532"/>
    </source>
</evidence>
<proteinExistence type="predicted"/>
<feature type="domain" description="BIG2" evidence="1">
    <location>
        <begin position="39"/>
        <end position="95"/>
    </location>
</feature>
<dbReference type="InterPro" id="IPR008964">
    <property type="entry name" value="Invasin/intimin_cell_adhesion"/>
</dbReference>
<accession>A0A1H6V8H3</accession>
<dbReference type="Gene3D" id="2.60.40.1080">
    <property type="match status" value="1"/>
</dbReference>
<organism evidence="2 3">
    <name type="scientific">Dyadobacter koreensis</name>
    <dbReference type="NCBI Taxonomy" id="408657"/>
    <lineage>
        <taxon>Bacteria</taxon>
        <taxon>Pseudomonadati</taxon>
        <taxon>Bacteroidota</taxon>
        <taxon>Cytophagia</taxon>
        <taxon>Cytophagales</taxon>
        <taxon>Spirosomataceae</taxon>
        <taxon>Dyadobacter</taxon>
    </lineage>
</organism>
<evidence type="ECO:0000313" key="2">
    <source>
        <dbReference type="EMBL" id="SEJ00851.1"/>
    </source>
</evidence>
<dbReference type="PROSITE" id="PS51257">
    <property type="entry name" value="PROKAR_LIPOPROTEIN"/>
    <property type="match status" value="1"/>
</dbReference>
<protein>
    <submittedName>
        <fullName evidence="2">Ig-like domain (Group 2)</fullName>
    </submittedName>
</protein>
<dbReference type="EMBL" id="FNXY01000004">
    <property type="protein sequence ID" value="SEJ00851.1"/>
    <property type="molecule type" value="Genomic_DNA"/>
</dbReference>
<dbReference type="OrthoDB" id="963995at2"/>
<name>A0A1H6V8H3_9BACT</name>
<dbReference type="Proteomes" id="UP000199532">
    <property type="component" value="Unassembled WGS sequence"/>
</dbReference>
<sequence length="262" mass="29236">MRKLSLFLFLAVLSVSCSKDKDAEPATVLSDADLKLHFDETHQYTLTKGTETVSATNFKWTSSDTVVGKVDQSGKFTGRRIGQTTIKAVSTDGKVTTESRVTIDPYSTLCTEPVVDFKATQAAVKAKEKRALQAEDTASIAYKGENAKLRGVAYAFSKNSLVNSFLVLTETQEVFDEAATFLFERYEYLGEEDYIYFFTNNKVIVAYMEEQTLGLVAIYAPYPAGGLRTTASFMENAKAIFKKDFKQVRNESRKIKLNYKGL</sequence>
<dbReference type="Pfam" id="PF02368">
    <property type="entry name" value="Big_2"/>
    <property type="match status" value="1"/>
</dbReference>
<dbReference type="InterPro" id="IPR003343">
    <property type="entry name" value="Big_2"/>
</dbReference>
<dbReference type="AlphaFoldDB" id="A0A1H6V8H3"/>
<keyword evidence="3" id="KW-1185">Reference proteome</keyword>
<dbReference type="RefSeq" id="WP_090336138.1">
    <property type="nucleotide sequence ID" value="NZ_FNXY01000004.1"/>
</dbReference>
<gene>
    <name evidence="2" type="ORF">SAMN04487995_3006</name>
</gene>
<dbReference type="SUPFAM" id="SSF49373">
    <property type="entry name" value="Invasin/intimin cell-adhesion fragments"/>
    <property type="match status" value="1"/>
</dbReference>